<dbReference type="GO" id="GO:0008233">
    <property type="term" value="F:peptidase activity"/>
    <property type="evidence" value="ECO:0007669"/>
    <property type="project" value="UniProtKB-KW"/>
</dbReference>
<dbReference type="Pfam" id="PF02617">
    <property type="entry name" value="ClpS"/>
    <property type="match status" value="1"/>
</dbReference>
<dbReference type="SUPFAM" id="SSF54736">
    <property type="entry name" value="ClpS-like"/>
    <property type="match status" value="1"/>
</dbReference>
<reference evidence="3" key="1">
    <citation type="journal article" date="2010" name="Stand. Genomic Sci.">
        <title>Complete genome sequence of 'Thermobaculum terrenum' type strain (YNP1).</title>
        <authorList>
            <person name="Kiss H."/>
            <person name="Cleland D."/>
            <person name="Lapidus A."/>
            <person name="Lucas S."/>
            <person name="Glavina Del Rio T."/>
            <person name="Nolan M."/>
            <person name="Tice H."/>
            <person name="Han C."/>
            <person name="Goodwin L."/>
            <person name="Pitluck S."/>
            <person name="Liolios K."/>
            <person name="Ivanova N."/>
            <person name="Mavromatis K."/>
            <person name="Ovchinnikova G."/>
            <person name="Pati A."/>
            <person name="Chen A."/>
            <person name="Palaniappan K."/>
            <person name="Land M."/>
            <person name="Hauser L."/>
            <person name="Chang Y."/>
            <person name="Jeffries C."/>
            <person name="Lu M."/>
            <person name="Brettin T."/>
            <person name="Detter J."/>
            <person name="Goker M."/>
            <person name="Tindall B."/>
            <person name="Beck B."/>
            <person name="McDermott T."/>
            <person name="Woyke T."/>
            <person name="Bristow J."/>
            <person name="Eisen J."/>
            <person name="Markowitz V."/>
            <person name="Hugenholtz P."/>
            <person name="Kyrpides N."/>
            <person name="Klenk H."/>
            <person name="Cheng J."/>
        </authorList>
    </citation>
    <scope>NUCLEOTIDE SEQUENCE [LARGE SCALE GENOMIC DNA]</scope>
    <source>
        <strain evidence="3">ATCC BAA-798 / YNP1</strain>
    </source>
</reference>
<evidence type="ECO:0000313" key="3">
    <source>
        <dbReference type="Proteomes" id="UP000000323"/>
    </source>
</evidence>
<dbReference type="OrthoDB" id="162238at2"/>
<dbReference type="RefSeq" id="WP_012875322.1">
    <property type="nucleotide sequence ID" value="NC_013525.1"/>
</dbReference>
<dbReference type="AlphaFoldDB" id="D1CBX2"/>
<dbReference type="InterPro" id="IPR022935">
    <property type="entry name" value="ClpS"/>
</dbReference>
<dbReference type="GO" id="GO:0030163">
    <property type="term" value="P:protein catabolic process"/>
    <property type="evidence" value="ECO:0007669"/>
    <property type="project" value="InterPro"/>
</dbReference>
<evidence type="ECO:0000313" key="2">
    <source>
        <dbReference type="EMBL" id="ACZ42287.1"/>
    </source>
</evidence>
<dbReference type="PANTHER" id="PTHR33473">
    <property type="entry name" value="ATP-DEPENDENT CLP PROTEASE ADAPTER PROTEIN CLPS1, CHLOROPLASTIC"/>
    <property type="match status" value="1"/>
</dbReference>
<protein>
    <submittedName>
        <fullName evidence="2">ATP-dependent Clp protease adaptor protein ClpS</fullName>
    </submittedName>
</protein>
<dbReference type="STRING" id="525904.Tter_1380"/>
<dbReference type="InterPro" id="IPR003769">
    <property type="entry name" value="ClpS_core"/>
</dbReference>
<keyword evidence="3" id="KW-1185">Reference proteome</keyword>
<accession>D1CBX2</accession>
<dbReference type="HOGENOM" id="CLU_153743_1_0_0"/>
<dbReference type="PANTHER" id="PTHR33473:SF17">
    <property type="entry name" value="ATP-DEPENDENT CLP PROTEASE ADAPTER PROTEIN CLPS1, CHLOROPLASTIC"/>
    <property type="match status" value="1"/>
</dbReference>
<dbReference type="Proteomes" id="UP000000323">
    <property type="component" value="Chromosome 1"/>
</dbReference>
<evidence type="ECO:0000259" key="1">
    <source>
        <dbReference type="Pfam" id="PF02617"/>
    </source>
</evidence>
<keyword evidence="2" id="KW-0378">Hydrolase</keyword>
<keyword evidence="2" id="KW-0645">Protease</keyword>
<proteinExistence type="predicted"/>
<dbReference type="GO" id="GO:0006508">
    <property type="term" value="P:proteolysis"/>
    <property type="evidence" value="ECO:0007669"/>
    <property type="project" value="UniProtKB-KW"/>
</dbReference>
<dbReference type="EMBL" id="CP001825">
    <property type="protein sequence ID" value="ACZ42287.1"/>
    <property type="molecule type" value="Genomic_DNA"/>
</dbReference>
<gene>
    <name evidence="2" type="ordered locus">Tter_1380</name>
</gene>
<name>D1CBX2_THET1</name>
<dbReference type="Gene3D" id="3.30.1390.10">
    <property type="match status" value="1"/>
</dbReference>
<sequence>MGLDFDMPIYREVSGEEKELLDIPDSLFGWKVILWNDDVHSMDYVVLVLMRCLGMSLEKATQVMLEAHHNGQSVAWAGAKETAELYQDRLLSFGLTATIEK</sequence>
<organism evidence="2 3">
    <name type="scientific">Thermobaculum terrenum (strain ATCC BAA-798 / CCMEE 7001 / YNP1)</name>
    <dbReference type="NCBI Taxonomy" id="525904"/>
    <lineage>
        <taxon>Bacteria</taxon>
        <taxon>Bacillati</taxon>
        <taxon>Chloroflexota</taxon>
        <taxon>Chloroflexia</taxon>
        <taxon>Candidatus Thermobaculales</taxon>
        <taxon>Candidatus Thermobaculaceae</taxon>
        <taxon>Thermobaculum</taxon>
    </lineage>
</organism>
<feature type="domain" description="Adaptor protein ClpS core" evidence="1">
    <location>
        <begin position="30"/>
        <end position="97"/>
    </location>
</feature>
<dbReference type="InterPro" id="IPR014719">
    <property type="entry name" value="Ribosomal_bL12_C/ClpS-like"/>
</dbReference>
<dbReference type="KEGG" id="ttr:Tter_1380"/>
<dbReference type="eggNOG" id="COG2127">
    <property type="taxonomic scope" value="Bacteria"/>
</dbReference>